<evidence type="ECO:0000256" key="10">
    <source>
        <dbReference type="RuleBase" id="RU364117"/>
    </source>
</evidence>
<dbReference type="EMBL" id="JACEEZ010006415">
    <property type="protein sequence ID" value="KAG0724792.1"/>
    <property type="molecule type" value="Genomic_DNA"/>
</dbReference>
<dbReference type="GO" id="GO:0016787">
    <property type="term" value="F:hydrolase activity"/>
    <property type="evidence" value="ECO:0007669"/>
    <property type="project" value="UniProtKB-KW"/>
</dbReference>
<dbReference type="InterPro" id="IPR011545">
    <property type="entry name" value="DEAD/DEAH_box_helicase_dom"/>
</dbReference>
<evidence type="ECO:0000259" key="13">
    <source>
        <dbReference type="PROSITE" id="PS51194"/>
    </source>
</evidence>
<feature type="domain" description="Helicase ATP-binding" evidence="12">
    <location>
        <begin position="32"/>
        <end position="207"/>
    </location>
</feature>
<proteinExistence type="inferred from homology"/>
<evidence type="ECO:0000256" key="2">
    <source>
        <dbReference type="ARBA" id="ARBA00022741"/>
    </source>
</evidence>
<evidence type="ECO:0000256" key="1">
    <source>
        <dbReference type="ARBA" id="ARBA00005446"/>
    </source>
</evidence>
<dbReference type="GO" id="GO:0005737">
    <property type="term" value="C:cytoplasm"/>
    <property type="evidence" value="ECO:0007669"/>
    <property type="project" value="TreeGrafter"/>
</dbReference>
<dbReference type="InterPro" id="IPR032284">
    <property type="entry name" value="RecQ_Zn-bd"/>
</dbReference>
<accession>A0A8J4YCQ1</accession>
<dbReference type="EC" id="5.6.2.4" evidence="10"/>
<feature type="domain" description="Helicase C-terminal" evidence="13">
    <location>
        <begin position="218"/>
        <end position="382"/>
    </location>
</feature>
<evidence type="ECO:0000256" key="3">
    <source>
        <dbReference type="ARBA" id="ARBA00022801"/>
    </source>
</evidence>
<name>A0A8J4YCQ1_CHIOP</name>
<comment type="catalytic activity">
    <reaction evidence="9 10">
        <text>ATP + H2O = ADP + phosphate + H(+)</text>
        <dbReference type="Rhea" id="RHEA:13065"/>
        <dbReference type="ChEBI" id="CHEBI:15377"/>
        <dbReference type="ChEBI" id="CHEBI:15378"/>
        <dbReference type="ChEBI" id="CHEBI:30616"/>
        <dbReference type="ChEBI" id="CHEBI:43474"/>
        <dbReference type="ChEBI" id="CHEBI:456216"/>
    </reaction>
</comment>
<evidence type="ECO:0000256" key="4">
    <source>
        <dbReference type="ARBA" id="ARBA00022806"/>
    </source>
</evidence>
<keyword evidence="3 10" id="KW-0378">Hydrolase</keyword>
<evidence type="ECO:0000256" key="11">
    <source>
        <dbReference type="SAM" id="MobiDB-lite"/>
    </source>
</evidence>
<dbReference type="InterPro" id="IPR027417">
    <property type="entry name" value="P-loop_NTPase"/>
</dbReference>
<dbReference type="Pfam" id="PF00270">
    <property type="entry name" value="DEAD"/>
    <property type="match status" value="1"/>
</dbReference>
<protein>
    <recommendedName>
        <fullName evidence="10">ATP-dependent DNA helicase</fullName>
        <ecNumber evidence="10">5.6.2.4</ecNumber>
    </recommendedName>
</protein>
<evidence type="ECO:0000256" key="9">
    <source>
        <dbReference type="ARBA" id="ARBA00049360"/>
    </source>
</evidence>
<feature type="compositionally biased region" description="Acidic residues" evidence="11">
    <location>
        <begin position="469"/>
        <end position="482"/>
    </location>
</feature>
<dbReference type="GO" id="GO:0043138">
    <property type="term" value="F:3'-5' DNA helicase activity"/>
    <property type="evidence" value="ECO:0007669"/>
    <property type="project" value="UniProtKB-EC"/>
</dbReference>
<dbReference type="PANTHER" id="PTHR13710:SF152">
    <property type="entry name" value="ATP-DEPENDENT DNA HELICASE Q5"/>
    <property type="match status" value="1"/>
</dbReference>
<organism evidence="14 15">
    <name type="scientific">Chionoecetes opilio</name>
    <name type="common">Atlantic snow crab</name>
    <name type="synonym">Cancer opilio</name>
    <dbReference type="NCBI Taxonomy" id="41210"/>
    <lineage>
        <taxon>Eukaryota</taxon>
        <taxon>Metazoa</taxon>
        <taxon>Ecdysozoa</taxon>
        <taxon>Arthropoda</taxon>
        <taxon>Crustacea</taxon>
        <taxon>Multicrustacea</taxon>
        <taxon>Malacostraca</taxon>
        <taxon>Eumalacostraca</taxon>
        <taxon>Eucarida</taxon>
        <taxon>Decapoda</taxon>
        <taxon>Pleocyemata</taxon>
        <taxon>Brachyura</taxon>
        <taxon>Eubrachyura</taxon>
        <taxon>Majoidea</taxon>
        <taxon>Majidae</taxon>
        <taxon>Chionoecetes</taxon>
    </lineage>
</organism>
<dbReference type="FunFam" id="3.40.50.300:FF:000614">
    <property type="entry name" value="ATP-dependent DNA helicase"/>
    <property type="match status" value="1"/>
</dbReference>
<dbReference type="InterPro" id="IPR004589">
    <property type="entry name" value="DNA_helicase_ATP-dep_RecQ"/>
</dbReference>
<keyword evidence="4 10" id="KW-0347">Helicase</keyword>
<dbReference type="Pfam" id="PF00271">
    <property type="entry name" value="Helicase_C"/>
    <property type="match status" value="1"/>
</dbReference>
<evidence type="ECO:0000256" key="5">
    <source>
        <dbReference type="ARBA" id="ARBA00022840"/>
    </source>
</evidence>
<dbReference type="CDD" id="cd18794">
    <property type="entry name" value="SF2_C_RecQ"/>
    <property type="match status" value="1"/>
</dbReference>
<keyword evidence="2 10" id="KW-0547">Nucleotide-binding</keyword>
<dbReference type="Proteomes" id="UP000770661">
    <property type="component" value="Unassembled WGS sequence"/>
</dbReference>
<dbReference type="GO" id="GO:0005524">
    <property type="term" value="F:ATP binding"/>
    <property type="evidence" value="ECO:0007669"/>
    <property type="project" value="UniProtKB-KW"/>
</dbReference>
<dbReference type="PANTHER" id="PTHR13710">
    <property type="entry name" value="DNA HELICASE RECQ FAMILY MEMBER"/>
    <property type="match status" value="1"/>
</dbReference>
<evidence type="ECO:0000256" key="6">
    <source>
        <dbReference type="ARBA" id="ARBA00023125"/>
    </source>
</evidence>
<dbReference type="GO" id="GO:0005634">
    <property type="term" value="C:nucleus"/>
    <property type="evidence" value="ECO:0007669"/>
    <property type="project" value="UniProtKB-SubCell"/>
</dbReference>
<comment type="subcellular location">
    <subcellularLocation>
        <location evidence="10">Nucleus</location>
    </subcellularLocation>
</comment>
<dbReference type="GO" id="GO:0005694">
    <property type="term" value="C:chromosome"/>
    <property type="evidence" value="ECO:0007669"/>
    <property type="project" value="TreeGrafter"/>
</dbReference>
<dbReference type="PROSITE" id="PS51194">
    <property type="entry name" value="HELICASE_CTER"/>
    <property type="match status" value="1"/>
</dbReference>
<comment type="catalytic activity">
    <reaction evidence="8 10">
        <text>Couples ATP hydrolysis with the unwinding of duplex DNA by translocating in the 3'-5' direction.</text>
        <dbReference type="EC" id="5.6.2.4"/>
    </reaction>
</comment>
<evidence type="ECO:0000313" key="15">
    <source>
        <dbReference type="Proteomes" id="UP000770661"/>
    </source>
</evidence>
<feature type="compositionally biased region" description="Basic and acidic residues" evidence="11">
    <location>
        <begin position="526"/>
        <end position="545"/>
    </location>
</feature>
<sequence length="665" mass="74889">MAGAREKKVLACLSKYFRHDTFKSDLQRKAVLAVVQGTQDVFVSMPTGSGKSLCYQLPAVMAEGKVAIVVSPLIALIKDQMEHLQRLQIVAESINSKMGVKERGRVIADLNSVRPATRLLYITPEQAATNFFQNLLQQMNKYDKLSYFVVDEAHCVSQWGHDFRPDFLRLGYLKSKIPGIPWVALTATATAKFKSSCFRANLFYDVHFKDALEDPFEELRDLVVKALGEDLEEGRTAKSGCGIIYCRTRAGTVEVAQQLSSQGITTKAYHAGLKAKERAQVQEDWMDGIVPVITATVSFGMGVDKASVRFVVHWSVPQSMAGYYQESGRAGRDGKPSWCRIYYSKKERDTLFFLLRQDEKKGKVYGKSKKEEQAKAAIKSFEQIVRFCEVPICRHLAFTQHFGDDKPDCRKHCDYCTNAKATEKRVEQWGTAVVRKEAYRFAPAAAFEDGDDGSLYGGGRRGLKREQNEYDQDGDREESEWDTEQREKQQRTAVIKKQFALRRGKGKKASNPSSSSSSSSSTYKGRLKEQKEKERAEKEEQERAARSKLVSAQYTSKINGLNIATRESYLQLVSQALTKNYEACVETSTGRSCLKECDIEAVATKMEYQVFTSTSVMMMYRKAVMSLPGVYMSPSVMAPVTPFEWQCLQPWSVHEPLCHGPGDPL</sequence>
<dbReference type="SUPFAM" id="SSF52540">
    <property type="entry name" value="P-loop containing nucleoside triphosphate hydrolases"/>
    <property type="match status" value="1"/>
</dbReference>
<feature type="region of interest" description="Disordered" evidence="11">
    <location>
        <begin position="450"/>
        <end position="548"/>
    </location>
</feature>
<evidence type="ECO:0000256" key="8">
    <source>
        <dbReference type="ARBA" id="ARBA00034617"/>
    </source>
</evidence>
<dbReference type="GO" id="GO:0000724">
    <property type="term" value="P:double-strand break repair via homologous recombination"/>
    <property type="evidence" value="ECO:0007669"/>
    <property type="project" value="TreeGrafter"/>
</dbReference>
<dbReference type="InterPro" id="IPR001650">
    <property type="entry name" value="Helicase_C-like"/>
</dbReference>
<keyword evidence="7 10" id="KW-0539">Nucleus</keyword>
<dbReference type="OrthoDB" id="10261556at2759"/>
<dbReference type="GO" id="GO:0003677">
    <property type="term" value="F:DNA binding"/>
    <property type="evidence" value="ECO:0007669"/>
    <property type="project" value="UniProtKB-KW"/>
</dbReference>
<dbReference type="AlphaFoldDB" id="A0A8J4YCQ1"/>
<comment type="similarity">
    <text evidence="1 10">Belongs to the helicase family. RecQ subfamily.</text>
</comment>
<dbReference type="NCBIfam" id="TIGR00614">
    <property type="entry name" value="recQ_fam"/>
    <property type="match status" value="1"/>
</dbReference>
<feature type="compositionally biased region" description="Basic residues" evidence="11">
    <location>
        <begin position="499"/>
        <end position="508"/>
    </location>
</feature>
<comment type="caution">
    <text evidence="14">The sequence shown here is derived from an EMBL/GenBank/DDBJ whole genome shotgun (WGS) entry which is preliminary data.</text>
</comment>
<dbReference type="Gene3D" id="3.40.50.300">
    <property type="entry name" value="P-loop containing nucleotide triphosphate hydrolases"/>
    <property type="match status" value="2"/>
</dbReference>
<dbReference type="Pfam" id="PF16124">
    <property type="entry name" value="RecQ_Zn_bind"/>
    <property type="match status" value="1"/>
</dbReference>
<dbReference type="PROSITE" id="PS51192">
    <property type="entry name" value="HELICASE_ATP_BIND_1"/>
    <property type="match status" value="1"/>
</dbReference>
<keyword evidence="6" id="KW-0238">DNA-binding</keyword>
<keyword evidence="5 10" id="KW-0067">ATP-binding</keyword>
<evidence type="ECO:0000259" key="12">
    <source>
        <dbReference type="PROSITE" id="PS51192"/>
    </source>
</evidence>
<dbReference type="SMART" id="SM00490">
    <property type="entry name" value="HELICc"/>
    <property type="match status" value="1"/>
</dbReference>
<dbReference type="SMART" id="SM00487">
    <property type="entry name" value="DEXDc"/>
    <property type="match status" value="1"/>
</dbReference>
<evidence type="ECO:0000313" key="14">
    <source>
        <dbReference type="EMBL" id="KAG0724792.1"/>
    </source>
</evidence>
<keyword evidence="15" id="KW-1185">Reference proteome</keyword>
<evidence type="ECO:0000256" key="7">
    <source>
        <dbReference type="ARBA" id="ARBA00023242"/>
    </source>
</evidence>
<reference evidence="14" key="1">
    <citation type="submission" date="2020-07" db="EMBL/GenBank/DDBJ databases">
        <title>The High-quality genome of the commercially important snow crab, Chionoecetes opilio.</title>
        <authorList>
            <person name="Jeong J.-H."/>
            <person name="Ryu S."/>
        </authorList>
    </citation>
    <scope>NUCLEOTIDE SEQUENCE</scope>
    <source>
        <strain evidence="14">MADBK_172401_WGS</strain>
        <tissue evidence="14">Digestive gland</tissue>
    </source>
</reference>
<dbReference type="InterPro" id="IPR002464">
    <property type="entry name" value="DNA/RNA_helicase_DEAH_CS"/>
</dbReference>
<dbReference type="PROSITE" id="PS00690">
    <property type="entry name" value="DEAH_ATP_HELICASE"/>
    <property type="match status" value="1"/>
</dbReference>
<dbReference type="GO" id="GO:0009378">
    <property type="term" value="F:four-way junction helicase activity"/>
    <property type="evidence" value="ECO:0007669"/>
    <property type="project" value="TreeGrafter"/>
</dbReference>
<gene>
    <name evidence="14" type="primary">RECQL5</name>
    <name evidence="14" type="ORF">GWK47_039889</name>
</gene>
<dbReference type="InterPro" id="IPR014001">
    <property type="entry name" value="Helicase_ATP-bd"/>
</dbReference>